<dbReference type="GO" id="GO:0006310">
    <property type="term" value="P:DNA recombination"/>
    <property type="evidence" value="ECO:0007669"/>
    <property type="project" value="UniProtKB-KW"/>
</dbReference>
<comment type="caution">
    <text evidence="6">The sequence shown here is derived from an EMBL/GenBank/DDBJ whole genome shotgun (WGS) entry which is preliminary data.</text>
</comment>
<dbReference type="GO" id="GO:0003690">
    <property type="term" value="F:double-stranded DNA binding"/>
    <property type="evidence" value="ECO:0007669"/>
    <property type="project" value="UniProtKB-UniRule"/>
</dbReference>
<dbReference type="SMART" id="SM00559">
    <property type="entry name" value="Ku78"/>
    <property type="match status" value="1"/>
</dbReference>
<dbReference type="NCBIfam" id="TIGR02772">
    <property type="entry name" value="Ku_bact"/>
    <property type="match status" value="1"/>
</dbReference>
<keyword evidence="2 3" id="KW-0233">DNA recombination</keyword>
<dbReference type="InterPro" id="IPR006164">
    <property type="entry name" value="DNA_bd_Ku70/Ku80"/>
</dbReference>
<dbReference type="HAMAP" id="MF_01875">
    <property type="entry name" value="Prokaryotic_Ku"/>
    <property type="match status" value="1"/>
</dbReference>
<dbReference type="PANTHER" id="PTHR41251:SF1">
    <property type="entry name" value="NON-HOMOLOGOUS END JOINING PROTEIN KU"/>
    <property type="match status" value="1"/>
</dbReference>
<dbReference type="Proteomes" id="UP000272729">
    <property type="component" value="Unassembled WGS sequence"/>
</dbReference>
<dbReference type="FunFam" id="2.40.290.10:FF:000004">
    <property type="entry name" value="Non-homologous end joining protein Ku"/>
    <property type="match status" value="1"/>
</dbReference>
<feature type="compositionally biased region" description="Low complexity" evidence="4">
    <location>
        <begin position="270"/>
        <end position="289"/>
    </location>
</feature>
<dbReference type="InterPro" id="IPR016194">
    <property type="entry name" value="SPOC-like_C_dom_sf"/>
</dbReference>
<evidence type="ECO:0000313" key="7">
    <source>
        <dbReference type="Proteomes" id="UP000272729"/>
    </source>
</evidence>
<dbReference type="OrthoDB" id="9795084at2"/>
<dbReference type="SUPFAM" id="SSF100939">
    <property type="entry name" value="SPOC domain-like"/>
    <property type="match status" value="1"/>
</dbReference>
<dbReference type="RefSeq" id="WP_121217605.1">
    <property type="nucleotide sequence ID" value="NZ_JBIUBA010000009.1"/>
</dbReference>
<keyword evidence="3" id="KW-0227">DNA damage</keyword>
<evidence type="ECO:0000313" key="6">
    <source>
        <dbReference type="EMBL" id="RKT67362.1"/>
    </source>
</evidence>
<keyword evidence="7" id="KW-1185">Reference proteome</keyword>
<name>A0A495X088_9PSEU</name>
<keyword evidence="3" id="KW-0234">DNA repair</keyword>
<keyword evidence="1 3" id="KW-0238">DNA-binding</keyword>
<dbReference type="GO" id="GO:0006303">
    <property type="term" value="P:double-strand break repair via nonhomologous end joining"/>
    <property type="evidence" value="ECO:0007669"/>
    <property type="project" value="UniProtKB-UniRule"/>
</dbReference>
<feature type="domain" description="Ku" evidence="5">
    <location>
        <begin position="52"/>
        <end position="182"/>
    </location>
</feature>
<proteinExistence type="inferred from homology"/>
<sequence>MRSVWRGAISFGLVTIGVRLYTATEEHDFRFHQVHREDGGRIRYKRVCQVCGEEVAFADIAKGYELDDGRVVVMSNEDLDKLPINTDHAIDVLEFVPAEEIDPIYFQKSYYLEPDKAATRPYVLLRTALERSGQLAVVKITIRQRETLAMLRAREDLLVMHTMLWPDEIRKPEFDFLDGKTEVRPQELKMASSLVESMAGSFDPDDFTDDYTEAMQKLIEAKAEGAELPEQPEVEDTGEVIDLMTALERSVEQARSARGEAKPEKKPAARSRSAGTSSSSRSRASGKTAAKSKETAKEAKEKAPAKKRAKPA</sequence>
<dbReference type="CDD" id="cd00789">
    <property type="entry name" value="KU_like"/>
    <property type="match status" value="1"/>
</dbReference>
<dbReference type="PIRSF" id="PIRSF006493">
    <property type="entry name" value="Prok_Ku"/>
    <property type="match status" value="1"/>
</dbReference>
<dbReference type="Pfam" id="PF02735">
    <property type="entry name" value="Ku"/>
    <property type="match status" value="1"/>
</dbReference>
<protein>
    <recommendedName>
        <fullName evidence="3">Non-homologous end joining protein Ku</fullName>
    </recommendedName>
</protein>
<feature type="region of interest" description="Disordered" evidence="4">
    <location>
        <begin position="251"/>
        <end position="312"/>
    </location>
</feature>
<evidence type="ECO:0000256" key="4">
    <source>
        <dbReference type="SAM" id="MobiDB-lite"/>
    </source>
</evidence>
<dbReference type="PANTHER" id="PTHR41251">
    <property type="entry name" value="NON-HOMOLOGOUS END JOINING PROTEIN KU"/>
    <property type="match status" value="1"/>
</dbReference>
<organism evidence="6 7">
    <name type="scientific">Saccharothrix variisporea</name>
    <dbReference type="NCBI Taxonomy" id="543527"/>
    <lineage>
        <taxon>Bacteria</taxon>
        <taxon>Bacillati</taxon>
        <taxon>Actinomycetota</taxon>
        <taxon>Actinomycetes</taxon>
        <taxon>Pseudonocardiales</taxon>
        <taxon>Pseudonocardiaceae</taxon>
        <taxon>Saccharothrix</taxon>
    </lineage>
</organism>
<gene>
    <name evidence="3" type="primary">ku</name>
    <name evidence="6" type="ORF">DFJ66_0537</name>
</gene>
<comment type="function">
    <text evidence="3">With LigD forms a non-homologous end joining (NHEJ) DNA repair enzyme, which repairs dsDNA breaks with reduced fidelity. Binds linear dsDNA with 5'- and 3'- overhangs but not closed circular dsDNA nor ssDNA. Recruits and stimulates the ligase activity of LigD.</text>
</comment>
<evidence type="ECO:0000259" key="5">
    <source>
        <dbReference type="SMART" id="SM00559"/>
    </source>
</evidence>
<evidence type="ECO:0000256" key="3">
    <source>
        <dbReference type="HAMAP-Rule" id="MF_01875"/>
    </source>
</evidence>
<dbReference type="InterPro" id="IPR009187">
    <property type="entry name" value="Prok_Ku"/>
</dbReference>
<dbReference type="Gene3D" id="2.40.290.10">
    <property type="match status" value="1"/>
</dbReference>
<comment type="subunit">
    <text evidence="3">Homodimer. Interacts with LigD.</text>
</comment>
<evidence type="ECO:0000256" key="1">
    <source>
        <dbReference type="ARBA" id="ARBA00023125"/>
    </source>
</evidence>
<reference evidence="6 7" key="1">
    <citation type="submission" date="2018-10" db="EMBL/GenBank/DDBJ databases">
        <title>Sequencing the genomes of 1000 actinobacteria strains.</title>
        <authorList>
            <person name="Klenk H.-P."/>
        </authorList>
    </citation>
    <scope>NUCLEOTIDE SEQUENCE [LARGE SCALE GENOMIC DNA]</scope>
    <source>
        <strain evidence="6 7">DSM 43911</strain>
    </source>
</reference>
<evidence type="ECO:0000256" key="2">
    <source>
        <dbReference type="ARBA" id="ARBA00023172"/>
    </source>
</evidence>
<feature type="compositionally biased region" description="Basic and acidic residues" evidence="4">
    <location>
        <begin position="291"/>
        <end position="304"/>
    </location>
</feature>
<comment type="similarity">
    <text evidence="3">Belongs to the prokaryotic Ku family.</text>
</comment>
<feature type="compositionally biased region" description="Basic and acidic residues" evidence="4">
    <location>
        <begin position="251"/>
        <end position="267"/>
    </location>
</feature>
<accession>A0A495X088</accession>
<dbReference type="AlphaFoldDB" id="A0A495X088"/>
<dbReference type="EMBL" id="RBXR01000001">
    <property type="protein sequence ID" value="RKT67362.1"/>
    <property type="molecule type" value="Genomic_DNA"/>
</dbReference>